<proteinExistence type="predicted"/>
<dbReference type="Pfam" id="PF09912">
    <property type="entry name" value="DUF2141"/>
    <property type="match status" value="1"/>
</dbReference>
<comment type="caution">
    <text evidence="2">The sequence shown here is derived from an EMBL/GenBank/DDBJ whole genome shotgun (WGS) entry which is preliminary data.</text>
</comment>
<evidence type="ECO:0000313" key="2">
    <source>
        <dbReference type="EMBL" id="NHZ43415.1"/>
    </source>
</evidence>
<keyword evidence="3" id="KW-1185">Reference proteome</keyword>
<sequence>MRHLPATIFCACALLTASLASAASLTIRIDDVRSADGTLEVAVYNSAGAFLKKSVAATGAKAVQGSTTVIVNDLPPGEYAYAIFHDANGNGKMDTNMIGIPTEDYAFSNNAFGKMGPPKFDAAKFTVPAAGLNATVSLKP</sequence>
<evidence type="ECO:0000313" key="3">
    <source>
        <dbReference type="Proteomes" id="UP000819052"/>
    </source>
</evidence>
<feature type="signal peptide" evidence="1">
    <location>
        <begin position="1"/>
        <end position="22"/>
    </location>
</feature>
<name>A0ABX0M894_9BURK</name>
<feature type="chain" id="PRO_5047189738" evidence="1">
    <location>
        <begin position="23"/>
        <end position="140"/>
    </location>
</feature>
<protein>
    <submittedName>
        <fullName evidence="2">DUF2141 domain-containing protein</fullName>
    </submittedName>
</protein>
<evidence type="ECO:0000256" key="1">
    <source>
        <dbReference type="SAM" id="SignalP"/>
    </source>
</evidence>
<dbReference type="EMBL" id="VVIW01000019">
    <property type="protein sequence ID" value="NHZ43415.1"/>
    <property type="molecule type" value="Genomic_DNA"/>
</dbReference>
<dbReference type="Proteomes" id="UP000819052">
    <property type="component" value="Unassembled WGS sequence"/>
</dbReference>
<dbReference type="RefSeq" id="WP_167079387.1">
    <property type="nucleotide sequence ID" value="NZ_VVIW01000019.1"/>
</dbReference>
<keyword evidence="1" id="KW-0732">Signal</keyword>
<accession>A0ABX0M894</accession>
<gene>
    <name evidence="2" type="ORF">F1609_25055</name>
</gene>
<dbReference type="InterPro" id="IPR018673">
    <property type="entry name" value="DUF2141"/>
</dbReference>
<organism evidence="2 3">
    <name type="scientific">Massilia aquatica</name>
    <dbReference type="NCBI Taxonomy" id="2609000"/>
    <lineage>
        <taxon>Bacteria</taxon>
        <taxon>Pseudomonadati</taxon>
        <taxon>Pseudomonadota</taxon>
        <taxon>Betaproteobacteria</taxon>
        <taxon>Burkholderiales</taxon>
        <taxon>Oxalobacteraceae</taxon>
        <taxon>Telluria group</taxon>
        <taxon>Massilia</taxon>
    </lineage>
</organism>
<reference evidence="2 3" key="1">
    <citation type="submission" date="2019-09" db="EMBL/GenBank/DDBJ databases">
        <title>Taxonomy of Antarctic Massilia spp.: description of Massilia rubra sp. nov., Massilia aquatica sp. nov., Massilia mucilaginosa sp. nov., Massilia frigida sp. nov. isolated from streams, lakes and regoliths.</title>
        <authorList>
            <person name="Holochova P."/>
            <person name="Sedlacek I."/>
            <person name="Kralova S."/>
            <person name="Maslanova I."/>
            <person name="Busse H.-J."/>
            <person name="Stankova E."/>
            <person name="Vrbovska V."/>
            <person name="Kovarovic V."/>
            <person name="Bartak M."/>
            <person name="Svec P."/>
            <person name="Pantucek R."/>
        </authorList>
    </citation>
    <scope>NUCLEOTIDE SEQUENCE [LARGE SCALE GENOMIC DNA]</scope>
    <source>
        <strain evidence="2 3">CCM 8693</strain>
    </source>
</reference>